<accession>A0A016BNG3</accession>
<dbReference type="EMBL" id="JGDM01000140">
    <property type="protein sequence ID" value="EXZ42056.1"/>
    <property type="molecule type" value="Genomic_DNA"/>
</dbReference>
<gene>
    <name evidence="1" type="ORF">M076_4821</name>
</gene>
<evidence type="ECO:0000313" key="2">
    <source>
        <dbReference type="Proteomes" id="UP000022272"/>
    </source>
</evidence>
<comment type="caution">
    <text evidence="1">The sequence shown here is derived from an EMBL/GenBank/DDBJ whole genome shotgun (WGS) entry which is preliminary data.</text>
</comment>
<organism evidence="1 2">
    <name type="scientific">Bacteroides fragilis str. 2-F-2 #4</name>
    <dbReference type="NCBI Taxonomy" id="1339280"/>
    <lineage>
        <taxon>Bacteria</taxon>
        <taxon>Pseudomonadati</taxon>
        <taxon>Bacteroidota</taxon>
        <taxon>Bacteroidia</taxon>
        <taxon>Bacteroidales</taxon>
        <taxon>Bacteroidaceae</taxon>
        <taxon>Bacteroides</taxon>
    </lineage>
</organism>
<reference evidence="1 2" key="1">
    <citation type="submission" date="2014-02" db="EMBL/GenBank/DDBJ databases">
        <authorList>
            <person name="Sears C."/>
            <person name="Carroll K."/>
            <person name="Sack B.R."/>
            <person name="Qadri F."/>
            <person name="Myers L.L."/>
            <person name="Chung G.-T."/>
            <person name="Escheverria P."/>
            <person name="Fraser C.M."/>
            <person name="Sadzewicz L."/>
            <person name="Shefchek K.A."/>
            <person name="Tallon L."/>
            <person name="Das S.P."/>
            <person name="Daugherty S."/>
            <person name="Mongodin E.F."/>
        </authorList>
    </citation>
    <scope>NUCLEOTIDE SEQUENCE [LARGE SCALE GENOMIC DNA]</scope>
    <source>
        <strain evidence="1 2">2-F-2 #4</strain>
    </source>
</reference>
<dbReference type="AlphaFoldDB" id="A0A016BNG3"/>
<protein>
    <submittedName>
        <fullName evidence="1">Uncharacterized protein</fullName>
    </submittedName>
</protein>
<dbReference type="PATRIC" id="fig|1339280.3.peg.4595"/>
<evidence type="ECO:0000313" key="1">
    <source>
        <dbReference type="EMBL" id="EXZ42056.1"/>
    </source>
</evidence>
<name>A0A016BNG3_BACFG</name>
<dbReference type="RefSeq" id="WP_032571776.1">
    <property type="nucleotide sequence ID" value="NZ_JGDM01000140.1"/>
</dbReference>
<sequence length="139" mass="16410">MNQKEFNKYPQKLQRQAEKDLKYLLKKRRIEEKIRNSSGFWHFIFNLQKEILDLQYPFHISILGVPGSGKMIRRCSKCGKSQDDGVELFDYYHIGEGVFCTECRNPDTNLKEQVQPNKEEPTIKEASGFNKYGQFYGFD</sequence>
<dbReference type="Proteomes" id="UP000022272">
    <property type="component" value="Unassembled WGS sequence"/>
</dbReference>
<proteinExistence type="predicted"/>